<evidence type="ECO:0000256" key="5">
    <source>
        <dbReference type="ARBA" id="ARBA00023458"/>
    </source>
</evidence>
<dbReference type="RefSeq" id="WP_105959750.1">
    <property type="nucleotide sequence ID" value="NZ_PVNS01000011.1"/>
</dbReference>
<dbReference type="NCBIfam" id="NF010539">
    <property type="entry name" value="PRK13927.1"/>
    <property type="match status" value="1"/>
</dbReference>
<feature type="binding site" evidence="6">
    <location>
        <begin position="15"/>
        <end position="17"/>
    </location>
    <ligand>
        <name>ATP</name>
        <dbReference type="ChEBI" id="CHEBI:30616"/>
    </ligand>
</feature>
<dbReference type="Proteomes" id="UP000243650">
    <property type="component" value="Unassembled WGS sequence"/>
</dbReference>
<proteinExistence type="inferred from homology"/>
<organism evidence="7 8">
    <name type="scientific">Alkalicoccus urumqiensis</name>
    <name type="common">Bacillus urumqiensis</name>
    <dbReference type="NCBI Taxonomy" id="1548213"/>
    <lineage>
        <taxon>Bacteria</taxon>
        <taxon>Bacillati</taxon>
        <taxon>Bacillota</taxon>
        <taxon>Bacilli</taxon>
        <taxon>Bacillales</taxon>
        <taxon>Bacillaceae</taxon>
        <taxon>Alkalicoccus</taxon>
    </lineage>
</organism>
<evidence type="ECO:0000256" key="1">
    <source>
        <dbReference type="ARBA" id="ARBA00022490"/>
    </source>
</evidence>
<evidence type="ECO:0000313" key="7">
    <source>
        <dbReference type="EMBL" id="PRO64895.1"/>
    </source>
</evidence>
<evidence type="ECO:0000256" key="3">
    <source>
        <dbReference type="ARBA" id="ARBA00022840"/>
    </source>
</evidence>
<dbReference type="PRINTS" id="PR01652">
    <property type="entry name" value="SHAPEPROTEIN"/>
</dbReference>
<dbReference type="AlphaFoldDB" id="A0A2P6MF03"/>
<comment type="function">
    <text evidence="6">Forms membrane-associated dynamic filaments that are essential for cell shape determination. Acts by regulating cell wall synthesis and cell elongation, and thus cell shape. A feedback loop between cell geometry and MreB localization may maintain elongated cell shape by targeting cell wall growth to regions of negative cell wall curvature.</text>
</comment>
<dbReference type="SUPFAM" id="SSF53067">
    <property type="entry name" value="Actin-like ATPase domain"/>
    <property type="match status" value="2"/>
</dbReference>
<comment type="similarity">
    <text evidence="5 6">Belongs to the FtsA/MreB family.</text>
</comment>
<dbReference type="InterPro" id="IPR004753">
    <property type="entry name" value="MreB"/>
</dbReference>
<feature type="binding site" evidence="6">
    <location>
        <begin position="161"/>
        <end position="163"/>
    </location>
    <ligand>
        <name>ATP</name>
        <dbReference type="ChEBI" id="CHEBI:30616"/>
    </ligand>
</feature>
<keyword evidence="2 6" id="KW-0547">Nucleotide-binding</keyword>
<evidence type="ECO:0000256" key="6">
    <source>
        <dbReference type="HAMAP-Rule" id="MF_02207"/>
    </source>
</evidence>
<reference evidence="7 8" key="1">
    <citation type="submission" date="2018-03" db="EMBL/GenBank/DDBJ databases">
        <title>Bacillus urumqiensis sp. nov., a moderately haloalkaliphilic bacterium isolated from a salt lake.</title>
        <authorList>
            <person name="Zhao B."/>
            <person name="Liao Z."/>
        </authorList>
    </citation>
    <scope>NUCLEOTIDE SEQUENCE [LARGE SCALE GENOMIC DNA]</scope>
    <source>
        <strain evidence="7 8">BZ-SZ-XJ18</strain>
    </source>
</reference>
<sequence length="346" mass="36370">MFSGFSKDLGIDLGTANTLVYVKGKGVIMREPSVVAIRSDSGTIEAVGSDAKNMIGRTPGNIVAIRPMKDGVIADFDTTATMMKHFIQQALRQRSFFGKKPNVMVCVPSGITAVEKRAVEDATKQAGAREAYTIEEPFAAAIGANLPVWEPTGSMIVDIGGGTTEVAIISLGGIVTSQSVRVAGDEMDESIVQYVKKTYSLMIGERTAEAVKFEIGAAGDVAGGETMDIRGRDLVTGLPKTITISGEEIAGALEETVSAIVEAVKNTLEQSPPELAADIMDRGIVLTGGGALLRNLDKVLSDETNMPVLVADEPLDSVAVGTGKALENLHLFRSKAGITARSNRKG</sequence>
<dbReference type="OrthoDB" id="9768127at2"/>
<feature type="binding site" evidence="6">
    <location>
        <begin position="209"/>
        <end position="212"/>
    </location>
    <ligand>
        <name>ATP</name>
        <dbReference type="ChEBI" id="CHEBI:30616"/>
    </ligand>
</feature>
<accession>A0A2P6MF03</accession>
<keyword evidence="4 6" id="KW-0133">Cell shape</keyword>
<keyword evidence="3 6" id="KW-0067">ATP-binding</keyword>
<dbReference type="GO" id="GO:0000902">
    <property type="term" value="P:cell morphogenesis"/>
    <property type="evidence" value="ECO:0007669"/>
    <property type="project" value="InterPro"/>
</dbReference>
<dbReference type="GO" id="GO:0005737">
    <property type="term" value="C:cytoplasm"/>
    <property type="evidence" value="ECO:0007669"/>
    <property type="project" value="UniProtKB-SubCell"/>
</dbReference>
<comment type="subcellular location">
    <subcellularLocation>
        <location evidence="6">Cytoplasm</location>
    </subcellularLocation>
    <text evidence="6">Membrane-associated.</text>
</comment>
<protein>
    <recommendedName>
        <fullName evidence="6">Cell shape-determining protein MreB</fullName>
    </recommendedName>
</protein>
<gene>
    <name evidence="6" type="primary">mreB</name>
    <name evidence="7" type="ORF">C6I21_12165</name>
</gene>
<dbReference type="CDD" id="cd10225">
    <property type="entry name" value="ASKHA_NBD_MreB-like"/>
    <property type="match status" value="1"/>
</dbReference>
<dbReference type="InterPro" id="IPR056546">
    <property type="entry name" value="MreB_MamK-like"/>
</dbReference>
<dbReference type="Gene3D" id="3.30.420.40">
    <property type="match status" value="3"/>
</dbReference>
<dbReference type="GO" id="GO:0008360">
    <property type="term" value="P:regulation of cell shape"/>
    <property type="evidence" value="ECO:0007669"/>
    <property type="project" value="UniProtKB-UniRule"/>
</dbReference>
<dbReference type="NCBIfam" id="TIGR00904">
    <property type="entry name" value="mreB"/>
    <property type="match status" value="1"/>
</dbReference>
<keyword evidence="8" id="KW-1185">Reference proteome</keyword>
<dbReference type="GO" id="GO:0005524">
    <property type="term" value="F:ATP binding"/>
    <property type="evidence" value="ECO:0007669"/>
    <property type="project" value="UniProtKB-KW"/>
</dbReference>
<dbReference type="PANTHER" id="PTHR42749">
    <property type="entry name" value="CELL SHAPE-DETERMINING PROTEIN MREB"/>
    <property type="match status" value="1"/>
</dbReference>
<keyword evidence="1 6" id="KW-0963">Cytoplasm</keyword>
<evidence type="ECO:0000256" key="4">
    <source>
        <dbReference type="ARBA" id="ARBA00022960"/>
    </source>
</evidence>
<comment type="subunit">
    <text evidence="6">Forms polymers.</text>
</comment>
<comment type="caution">
    <text evidence="7">The sequence shown here is derived from an EMBL/GenBank/DDBJ whole genome shotgun (WGS) entry which is preliminary data.</text>
</comment>
<dbReference type="EMBL" id="PVNS01000011">
    <property type="protein sequence ID" value="PRO64895.1"/>
    <property type="molecule type" value="Genomic_DNA"/>
</dbReference>
<dbReference type="Pfam" id="PF06723">
    <property type="entry name" value="MreB_Mbl"/>
    <property type="match status" value="1"/>
</dbReference>
<evidence type="ECO:0000256" key="2">
    <source>
        <dbReference type="ARBA" id="ARBA00022741"/>
    </source>
</evidence>
<name>A0A2P6MF03_ALKUR</name>
<dbReference type="HAMAP" id="MF_02207">
    <property type="entry name" value="MreB"/>
    <property type="match status" value="1"/>
</dbReference>
<feature type="binding site" evidence="6">
    <location>
        <begin position="289"/>
        <end position="292"/>
    </location>
    <ligand>
        <name>ATP</name>
        <dbReference type="ChEBI" id="CHEBI:30616"/>
    </ligand>
</feature>
<evidence type="ECO:0000313" key="8">
    <source>
        <dbReference type="Proteomes" id="UP000243650"/>
    </source>
</evidence>
<dbReference type="InterPro" id="IPR043129">
    <property type="entry name" value="ATPase_NBD"/>
</dbReference>
<dbReference type="PANTHER" id="PTHR42749:SF1">
    <property type="entry name" value="CELL SHAPE-DETERMINING PROTEIN MREB"/>
    <property type="match status" value="1"/>
</dbReference>